<dbReference type="InterPro" id="IPR035490">
    <property type="entry name" value="GlmS/FrlB_SIS"/>
</dbReference>
<accession>A0A7C4RVU1</accession>
<feature type="domain" description="SIS" evidence="1">
    <location>
        <begin position="106"/>
        <end position="233"/>
    </location>
</feature>
<gene>
    <name evidence="2" type="ORF">ENT77_04080</name>
</gene>
<reference evidence="2" key="1">
    <citation type="journal article" date="2020" name="mSystems">
        <title>Genome- and Community-Level Interaction Insights into Carbon Utilization and Element Cycling Functions of Hydrothermarchaeota in Hydrothermal Sediment.</title>
        <authorList>
            <person name="Zhou Z."/>
            <person name="Liu Y."/>
            <person name="Xu W."/>
            <person name="Pan J."/>
            <person name="Luo Z.H."/>
            <person name="Li M."/>
        </authorList>
    </citation>
    <scope>NUCLEOTIDE SEQUENCE [LARGE SCALE GENOMIC DNA]</scope>
    <source>
        <strain evidence="2">SpSt-609</strain>
    </source>
</reference>
<protein>
    <recommendedName>
        <fullName evidence="1">SIS domain-containing protein</fullName>
    </recommendedName>
</protein>
<comment type="caution">
    <text evidence="2">The sequence shown here is derived from an EMBL/GenBank/DDBJ whole genome shotgun (WGS) entry which is preliminary data.</text>
</comment>
<dbReference type="GO" id="GO:0097367">
    <property type="term" value="F:carbohydrate derivative binding"/>
    <property type="evidence" value="ECO:0007669"/>
    <property type="project" value="InterPro"/>
</dbReference>
<dbReference type="EMBL" id="DSZY01000019">
    <property type="protein sequence ID" value="HGU40360.1"/>
    <property type="molecule type" value="Genomic_DNA"/>
</dbReference>
<dbReference type="PROSITE" id="PS51464">
    <property type="entry name" value="SIS"/>
    <property type="match status" value="1"/>
</dbReference>
<dbReference type="GO" id="GO:1901135">
    <property type="term" value="P:carbohydrate derivative metabolic process"/>
    <property type="evidence" value="ECO:0007669"/>
    <property type="project" value="InterPro"/>
</dbReference>
<proteinExistence type="predicted"/>
<dbReference type="SUPFAM" id="SSF53697">
    <property type="entry name" value="SIS domain"/>
    <property type="match status" value="1"/>
</dbReference>
<evidence type="ECO:0000259" key="1">
    <source>
        <dbReference type="PROSITE" id="PS51464"/>
    </source>
</evidence>
<dbReference type="CDD" id="cd05009">
    <property type="entry name" value="SIS_GlmS_GlmD_2"/>
    <property type="match status" value="1"/>
</dbReference>
<dbReference type="PANTHER" id="PTHR10937:SF4">
    <property type="entry name" value="GLUCOSAMINE-6-PHOSPHATE DEAMINASE"/>
    <property type="match status" value="1"/>
</dbReference>
<dbReference type="InterPro" id="IPR001347">
    <property type="entry name" value="SIS_dom"/>
</dbReference>
<dbReference type="AlphaFoldDB" id="A0A7C4RVU1"/>
<organism evidence="2">
    <name type="scientific">Fervidobacterium thailandense</name>
    <dbReference type="NCBI Taxonomy" id="1008305"/>
    <lineage>
        <taxon>Bacteria</taxon>
        <taxon>Thermotogati</taxon>
        <taxon>Thermotogota</taxon>
        <taxon>Thermotogae</taxon>
        <taxon>Thermotogales</taxon>
        <taxon>Fervidobacteriaceae</taxon>
        <taxon>Fervidobacterium</taxon>
    </lineage>
</organism>
<dbReference type="Gene3D" id="3.40.50.10490">
    <property type="entry name" value="Glucose-6-phosphate isomerase like protein, domain 1"/>
    <property type="match status" value="2"/>
</dbReference>
<evidence type="ECO:0000313" key="2">
    <source>
        <dbReference type="EMBL" id="HGU40360.1"/>
    </source>
</evidence>
<dbReference type="PANTHER" id="PTHR10937">
    <property type="entry name" value="GLUCOSAMINE--FRUCTOSE-6-PHOSPHATE AMINOTRANSFERASE, ISOMERIZING"/>
    <property type="match status" value="1"/>
</dbReference>
<dbReference type="InterPro" id="IPR046348">
    <property type="entry name" value="SIS_dom_sf"/>
</dbReference>
<sequence length="244" mass="27360">MYDKLKSFNTVLFVSRTGQTSETVRLAEMLKGTVRTIGVSCASKSPLSEVVDFAVDFGFMAEESVVMTSSFSALLAFFMGGFEELREQVSCVLESPEKVARNLCQFEENVRKINYRCKNHFVFLGYDHNFFVSKESALKVRELSLLPTEYNEPLEFRHGPVAALSSNTHVVIFGAESKLEDGLTKELLDRGASVEVLLPSEEGIVFDLMIYPSYAQFLGYYLAIYRGLNPDKPQGLVKSVQLDI</sequence>
<name>A0A7C4RVU1_9BACT</name>